<dbReference type="SUPFAM" id="SSF47769">
    <property type="entry name" value="SAM/Pointed domain"/>
    <property type="match status" value="1"/>
</dbReference>
<comment type="caution">
    <text evidence="2">The sequence shown here is derived from an EMBL/GenBank/DDBJ whole genome shotgun (WGS) entry which is preliminary data.</text>
</comment>
<organism evidence="2 3">
    <name type="scientific">Diploscapter pachys</name>
    <dbReference type="NCBI Taxonomy" id="2018661"/>
    <lineage>
        <taxon>Eukaryota</taxon>
        <taxon>Metazoa</taxon>
        <taxon>Ecdysozoa</taxon>
        <taxon>Nematoda</taxon>
        <taxon>Chromadorea</taxon>
        <taxon>Rhabditida</taxon>
        <taxon>Rhabditina</taxon>
        <taxon>Rhabditomorpha</taxon>
        <taxon>Rhabditoidea</taxon>
        <taxon>Rhabditidae</taxon>
        <taxon>Diploscapter</taxon>
    </lineage>
</organism>
<dbReference type="Proteomes" id="UP000218231">
    <property type="component" value="Unassembled WGS sequence"/>
</dbReference>
<dbReference type="Pfam" id="PF18017">
    <property type="entry name" value="SAM_4"/>
    <property type="match status" value="1"/>
</dbReference>
<dbReference type="GO" id="GO:0005634">
    <property type="term" value="C:nucleus"/>
    <property type="evidence" value="ECO:0007669"/>
    <property type="project" value="TreeGrafter"/>
</dbReference>
<evidence type="ECO:0000259" key="1">
    <source>
        <dbReference type="PROSITE" id="PS50105"/>
    </source>
</evidence>
<dbReference type="PROSITE" id="PS50105">
    <property type="entry name" value="SAM_DOMAIN"/>
    <property type="match status" value="1"/>
</dbReference>
<dbReference type="PANTHER" id="PTHR21359:SF1">
    <property type="entry name" value="DUF5577 DOMAIN-CONTAINING PROTEIN"/>
    <property type="match status" value="1"/>
</dbReference>
<feature type="domain" description="SAM" evidence="1">
    <location>
        <begin position="1"/>
        <end position="68"/>
    </location>
</feature>
<gene>
    <name evidence="2" type="ORF">WR25_10484</name>
</gene>
<evidence type="ECO:0000313" key="3">
    <source>
        <dbReference type="Proteomes" id="UP000218231"/>
    </source>
</evidence>
<dbReference type="AlphaFoldDB" id="A0A2A2JBD4"/>
<name>A0A2A2JBD4_9BILA</name>
<keyword evidence="3" id="KW-1185">Reference proteome</keyword>
<dbReference type="InterPro" id="IPR013761">
    <property type="entry name" value="SAM/pointed_sf"/>
</dbReference>
<protein>
    <recommendedName>
        <fullName evidence="1">SAM domain-containing protein</fullName>
    </recommendedName>
</protein>
<dbReference type="Gene3D" id="1.10.150.50">
    <property type="entry name" value="Transcription Factor, Ets-1"/>
    <property type="match status" value="1"/>
</dbReference>
<dbReference type="EMBL" id="LIAE01010554">
    <property type="protein sequence ID" value="PAV58941.1"/>
    <property type="molecule type" value="Genomic_DNA"/>
</dbReference>
<dbReference type="InterPro" id="IPR001660">
    <property type="entry name" value="SAM"/>
</dbReference>
<dbReference type="OrthoDB" id="10067653at2759"/>
<evidence type="ECO:0000313" key="2">
    <source>
        <dbReference type="EMBL" id="PAV58941.1"/>
    </source>
</evidence>
<reference evidence="2 3" key="1">
    <citation type="journal article" date="2017" name="Curr. Biol.">
        <title>Genome architecture and evolution of a unichromosomal asexual nematode.</title>
        <authorList>
            <person name="Fradin H."/>
            <person name="Zegar C."/>
            <person name="Gutwein M."/>
            <person name="Lucas J."/>
            <person name="Kovtun M."/>
            <person name="Corcoran D."/>
            <person name="Baugh L.R."/>
            <person name="Kiontke K."/>
            <person name="Gunsalus K."/>
            <person name="Fitch D.H."/>
            <person name="Piano F."/>
        </authorList>
    </citation>
    <scope>NUCLEOTIDE SEQUENCE [LARGE SCALE GENOMIC DNA]</scope>
    <source>
        <strain evidence="2">PF1309</strain>
    </source>
</reference>
<sequence length="389" mass="43154">MTVDWRRFFLKAGIPKGVAERYSREFEKNRITADMLPDIDKSILTDLGVTTIGDQLAILKAAKAHHKELQLKEEESRIRVRIGGPDSSVSTSNSRKARTAPDAHEIYHVKLPDGTTERSQKILQKRQILVANGLPVRGTGVRQGGRDVSPVDKRSSAVIKMRRDRDLVEVTSSSDRAAISRLGVRGLHSDDGRSRIRVVGGRISKQGNFGGTNMLSRALTTHSEHDDRVMVGVPARQRITTSGRLQTSAKSSIPRVTVNPSSHRLKPMKQRITGNSMEKKKKFHVYSAMEDDDEMMEGALIEEELEEQAQVTYVDEYGNVIDDGEEETIVEMDDFRGFRNRNGGGKAQRRIQGGGNLGGRLGGRAKPAQQRITYTTEAAPSVFNRLSLA</sequence>
<dbReference type="PANTHER" id="PTHR21359">
    <property type="entry name" value="DUF5577 DOMAIN-CONTAINING PROTEIN"/>
    <property type="match status" value="1"/>
</dbReference>
<accession>A0A2A2JBD4</accession>
<dbReference type="InterPro" id="IPR039161">
    <property type="entry name" value="C19orf47-like"/>
</dbReference>
<proteinExistence type="predicted"/>